<keyword evidence="3" id="KW-1185">Reference proteome</keyword>
<protein>
    <submittedName>
        <fullName evidence="2">Uncharacterized protein</fullName>
    </submittedName>
</protein>
<sequence>MPDLKPELFVLSPLLPEGSPRSATDNDVCLATNFRPRSGQMILNLQNKAIPLSTSEAVLSMKQRSYFFAAFRKEIINSCVLHGILSQREEPRGPCENKDSDDKSPHQVRPSTSTKPQDKKDTPQPPPHVITTIRARPSPSTKPQQDKKDTAQPPPHVITTTRVHPSTSTKPQQDKKDTPQPPPHVITTTKVSPSISTKPQHAIHDEGGHDKKDTPRPPHRVTTKSPSTFTEPQYTVHDEGEQTAQDEHDEGGHTYVSNARPCLYDKAKLNFYIVVMNTVRLVFTKTLALNTILTIRAVLF</sequence>
<evidence type="ECO:0000313" key="2">
    <source>
        <dbReference type="EMBL" id="GLD72812.1"/>
    </source>
</evidence>
<dbReference type="AlphaFoldDB" id="A0AAD3RLD6"/>
<comment type="caution">
    <text evidence="2">The sequence shown here is derived from an EMBL/GenBank/DDBJ whole genome shotgun (WGS) entry which is preliminary data.</text>
</comment>
<feature type="compositionally biased region" description="Polar residues" evidence="1">
    <location>
        <begin position="158"/>
        <end position="168"/>
    </location>
</feature>
<evidence type="ECO:0000256" key="1">
    <source>
        <dbReference type="SAM" id="MobiDB-lite"/>
    </source>
</evidence>
<feature type="region of interest" description="Disordered" evidence="1">
    <location>
        <begin position="89"/>
        <end position="253"/>
    </location>
</feature>
<feature type="compositionally biased region" description="Polar residues" evidence="1">
    <location>
        <begin position="186"/>
        <end position="199"/>
    </location>
</feature>
<feature type="compositionally biased region" description="Basic and acidic residues" evidence="1">
    <location>
        <begin position="89"/>
        <end position="105"/>
    </location>
</feature>
<accession>A0AAD3RLD6</accession>
<proteinExistence type="predicted"/>
<gene>
    <name evidence="2" type="ORF">AKAME5_002413700</name>
</gene>
<name>A0AAD3RLD6_LATJO</name>
<feature type="compositionally biased region" description="Polar residues" evidence="1">
    <location>
        <begin position="223"/>
        <end position="233"/>
    </location>
</feature>
<evidence type="ECO:0000313" key="3">
    <source>
        <dbReference type="Proteomes" id="UP001279410"/>
    </source>
</evidence>
<reference evidence="2" key="1">
    <citation type="submission" date="2022-08" db="EMBL/GenBank/DDBJ databases">
        <title>Genome sequencing of akame (Lates japonicus).</title>
        <authorList>
            <person name="Hashiguchi Y."/>
            <person name="Takahashi H."/>
        </authorList>
    </citation>
    <scope>NUCLEOTIDE SEQUENCE</scope>
    <source>
        <strain evidence="2">Kochi</strain>
    </source>
</reference>
<dbReference type="Proteomes" id="UP001279410">
    <property type="component" value="Unassembled WGS sequence"/>
</dbReference>
<feature type="compositionally biased region" description="Basic and acidic residues" evidence="1">
    <location>
        <begin position="202"/>
        <end position="216"/>
    </location>
</feature>
<organism evidence="2 3">
    <name type="scientific">Lates japonicus</name>
    <name type="common">Japanese lates</name>
    <dbReference type="NCBI Taxonomy" id="270547"/>
    <lineage>
        <taxon>Eukaryota</taxon>
        <taxon>Metazoa</taxon>
        <taxon>Chordata</taxon>
        <taxon>Craniata</taxon>
        <taxon>Vertebrata</taxon>
        <taxon>Euteleostomi</taxon>
        <taxon>Actinopterygii</taxon>
        <taxon>Neopterygii</taxon>
        <taxon>Teleostei</taxon>
        <taxon>Neoteleostei</taxon>
        <taxon>Acanthomorphata</taxon>
        <taxon>Carangaria</taxon>
        <taxon>Carangaria incertae sedis</taxon>
        <taxon>Centropomidae</taxon>
        <taxon>Lates</taxon>
    </lineage>
</organism>
<dbReference type="EMBL" id="BRZM01001239">
    <property type="protein sequence ID" value="GLD72812.1"/>
    <property type="molecule type" value="Genomic_DNA"/>
</dbReference>